<feature type="domain" description="Cupin type-2" evidence="1">
    <location>
        <begin position="29"/>
        <end position="98"/>
    </location>
</feature>
<sequence>MDDKDIALANPKVQYRSLLREDGCTVLQTTIQPGGETQWHHHTHVSDQFVVVRGVLTVEYRIAGRIERTEVRGFHSVDPGVVHHVRNDTDEPLVYIMVQAGGVPDIVLAGPSA</sequence>
<dbReference type="InterPro" id="IPR011051">
    <property type="entry name" value="RmlC_Cupin_sf"/>
</dbReference>
<evidence type="ECO:0000313" key="3">
    <source>
        <dbReference type="EMBL" id="UWX72773.1"/>
    </source>
</evidence>
<dbReference type="Gene3D" id="2.60.120.10">
    <property type="entry name" value="Jelly Rolls"/>
    <property type="match status" value="1"/>
</dbReference>
<dbReference type="InterPro" id="IPR013096">
    <property type="entry name" value="Cupin_2"/>
</dbReference>
<dbReference type="RefSeq" id="WP_013689848.1">
    <property type="nucleotide sequence ID" value="NZ_CADEQB010000009.1"/>
</dbReference>
<dbReference type="Pfam" id="PF07883">
    <property type="entry name" value="Cupin_2"/>
    <property type="match status" value="1"/>
</dbReference>
<dbReference type="EMBL" id="PDDY01000001">
    <property type="protein sequence ID" value="PEH42120.1"/>
    <property type="molecule type" value="Genomic_DNA"/>
</dbReference>
<dbReference type="SUPFAM" id="SSF51182">
    <property type="entry name" value="RmlC-like cupins"/>
    <property type="match status" value="1"/>
</dbReference>
<dbReference type="Proteomes" id="UP000220629">
    <property type="component" value="Unassembled WGS sequence"/>
</dbReference>
<dbReference type="InterPro" id="IPR014710">
    <property type="entry name" value="RmlC-like_jellyroll"/>
</dbReference>
<dbReference type="AlphaFoldDB" id="A0A2A7SFS5"/>
<gene>
    <name evidence="2" type="ORF">CRM94_08180</name>
    <name evidence="3" type="ORF">NYZ96_30630</name>
</gene>
<dbReference type="Proteomes" id="UP001059745">
    <property type="component" value="Chromosome 2"/>
</dbReference>
<organism evidence="2 4">
    <name type="scientific">Burkholderia gladioli</name>
    <name type="common">Pseudomonas marginata</name>
    <name type="synonym">Phytomonas marginata</name>
    <dbReference type="NCBI Taxonomy" id="28095"/>
    <lineage>
        <taxon>Bacteria</taxon>
        <taxon>Pseudomonadati</taxon>
        <taxon>Pseudomonadota</taxon>
        <taxon>Betaproteobacteria</taxon>
        <taxon>Burkholderiales</taxon>
        <taxon>Burkholderiaceae</taxon>
        <taxon>Burkholderia</taxon>
    </lineage>
</organism>
<evidence type="ECO:0000313" key="2">
    <source>
        <dbReference type="EMBL" id="PEH42120.1"/>
    </source>
</evidence>
<evidence type="ECO:0000259" key="1">
    <source>
        <dbReference type="Pfam" id="PF07883"/>
    </source>
</evidence>
<reference evidence="4" key="2">
    <citation type="submission" date="2017-09" db="EMBL/GenBank/DDBJ databases">
        <title>FDA dAtabase for Regulatory Grade micrObial Sequences (FDA-ARGOS): Supporting development and validation of Infectious Disease Dx tests.</title>
        <authorList>
            <person name="Minogue T."/>
            <person name="Wolcott M."/>
            <person name="Wasieloski L."/>
            <person name="Aguilar W."/>
            <person name="Moore D."/>
            <person name="Tallon L."/>
            <person name="Sadzewicz L."/>
            <person name="Ott S."/>
            <person name="Zhao X."/>
            <person name="Nagaraj S."/>
            <person name="Vavikolanu K."/>
            <person name="Aluvathingal J."/>
            <person name="Nadendla S."/>
            <person name="Sichtig H."/>
        </authorList>
    </citation>
    <scope>NUCLEOTIDE SEQUENCE [LARGE SCALE GENOMIC DNA]</scope>
    <source>
        <strain evidence="4">FDAARGOS_390</strain>
    </source>
</reference>
<proteinExistence type="predicted"/>
<evidence type="ECO:0000313" key="4">
    <source>
        <dbReference type="Proteomes" id="UP000220629"/>
    </source>
</evidence>
<reference evidence="2" key="1">
    <citation type="submission" date="2017-09" db="EMBL/GenBank/DDBJ databases">
        <title>FDA dAtabase for Regulatory Grade micrObial Sequences (FDA-ARGOS): Supporting development and validation of Infectious Disease Dx tests.</title>
        <authorList>
            <person name="Minogue T."/>
            <person name="Wolcott M."/>
            <person name="Wasieloski L."/>
            <person name="Aguilar W."/>
            <person name="Moore D."/>
            <person name="Tallon L.J."/>
            <person name="Sadzewicz L."/>
            <person name="Ott S."/>
            <person name="Zhao X."/>
            <person name="Nagaraj S."/>
            <person name="Vavikolanu K."/>
            <person name="Aluvathingal J."/>
            <person name="Nadendla S."/>
            <person name="Sichtig H."/>
        </authorList>
    </citation>
    <scope>NUCLEOTIDE SEQUENCE</scope>
    <source>
        <strain evidence="2">FDAARGOS_390</strain>
    </source>
</reference>
<name>A0A2A7SFS5_BURGA</name>
<accession>A0A2A7SFS5</accession>
<protein>
    <submittedName>
        <fullName evidence="2">Cupin domain-containing protein</fullName>
    </submittedName>
</protein>
<dbReference type="EMBL" id="CP104215">
    <property type="protein sequence ID" value="UWX72773.1"/>
    <property type="molecule type" value="Genomic_DNA"/>
</dbReference>
<reference evidence="3" key="3">
    <citation type="submission" date="2022-09" db="EMBL/GenBank/DDBJ databases">
        <title>Genomic of Burkholderia gladioli.</title>
        <authorList>
            <person name="Wu H."/>
        </authorList>
    </citation>
    <scope>NUCLEOTIDE SEQUENCE</scope>
    <source>
        <strain evidence="3">ZN-S4</strain>
    </source>
</reference>